<dbReference type="Gene3D" id="3.30.70.1440">
    <property type="entry name" value="Multidrug efflux transporter AcrB pore domain"/>
    <property type="match status" value="1"/>
</dbReference>
<keyword evidence="2" id="KW-0813">Transport</keyword>
<comment type="subcellular location">
    <subcellularLocation>
        <location evidence="1">Cell inner membrane</location>
        <topology evidence="1">Multi-pass membrane protein</topology>
    </subcellularLocation>
</comment>
<evidence type="ECO:0000313" key="9">
    <source>
        <dbReference type="EMBL" id="AZS50042.1"/>
    </source>
</evidence>
<name>A0A3Q9JI48_9GAMM</name>
<dbReference type="Proteomes" id="UP000273143">
    <property type="component" value="Chromosome"/>
</dbReference>
<feature type="transmembrane region" description="Helical" evidence="8">
    <location>
        <begin position="7"/>
        <end position="32"/>
    </location>
</feature>
<dbReference type="Pfam" id="PF00873">
    <property type="entry name" value="ACR_tran"/>
    <property type="match status" value="1"/>
</dbReference>
<dbReference type="Gene3D" id="3.30.70.1320">
    <property type="entry name" value="Multidrug efflux transporter AcrB pore domain like"/>
    <property type="match status" value="1"/>
</dbReference>
<feature type="transmembrane region" description="Helical" evidence="8">
    <location>
        <begin position="360"/>
        <end position="381"/>
    </location>
</feature>
<feature type="transmembrane region" description="Helical" evidence="8">
    <location>
        <begin position="336"/>
        <end position="353"/>
    </location>
</feature>
<dbReference type="FunFam" id="3.30.70.1430:FF:000001">
    <property type="entry name" value="Efflux pump membrane transporter"/>
    <property type="match status" value="1"/>
</dbReference>
<keyword evidence="6 8" id="KW-1133">Transmembrane helix</keyword>
<proteinExistence type="predicted"/>
<dbReference type="AlphaFoldDB" id="A0A3Q9JI48"/>
<feature type="transmembrane region" description="Helical" evidence="8">
    <location>
        <begin position="530"/>
        <end position="549"/>
    </location>
</feature>
<evidence type="ECO:0000256" key="6">
    <source>
        <dbReference type="ARBA" id="ARBA00022989"/>
    </source>
</evidence>
<protein>
    <submittedName>
        <fullName evidence="9">Acriflavine resistance protein B</fullName>
    </submittedName>
</protein>
<keyword evidence="4" id="KW-0997">Cell inner membrane</keyword>
<evidence type="ECO:0000256" key="5">
    <source>
        <dbReference type="ARBA" id="ARBA00022692"/>
    </source>
</evidence>
<evidence type="ECO:0000313" key="10">
    <source>
        <dbReference type="Proteomes" id="UP000273143"/>
    </source>
</evidence>
<dbReference type="Gene3D" id="3.30.2090.10">
    <property type="entry name" value="Multidrug efflux transporter AcrB TolC docking domain, DN and DC subdomains"/>
    <property type="match status" value="2"/>
</dbReference>
<dbReference type="SUPFAM" id="SSF82693">
    <property type="entry name" value="Multidrug efflux transporter AcrB pore domain, PN1, PN2, PC1 and PC2 subdomains"/>
    <property type="match status" value="3"/>
</dbReference>
<feature type="transmembrane region" description="Helical" evidence="8">
    <location>
        <begin position="387"/>
        <end position="410"/>
    </location>
</feature>
<reference evidence="10" key="1">
    <citation type="submission" date="2018-06" db="EMBL/GenBank/DDBJ databases">
        <title>Complete genome of Pseudomonas insecticola strain QZS01.</title>
        <authorList>
            <person name="Wang J."/>
            <person name="Su Q."/>
        </authorList>
    </citation>
    <scope>NUCLEOTIDE SEQUENCE [LARGE SCALE GENOMIC DNA]</scope>
    <source>
        <strain evidence="10">QZS01</strain>
    </source>
</reference>
<evidence type="ECO:0000256" key="8">
    <source>
        <dbReference type="SAM" id="Phobius"/>
    </source>
</evidence>
<dbReference type="GO" id="GO:0042910">
    <property type="term" value="F:xenobiotic transmembrane transporter activity"/>
    <property type="evidence" value="ECO:0007669"/>
    <property type="project" value="TreeGrafter"/>
</dbReference>
<feature type="transmembrane region" description="Helical" evidence="8">
    <location>
        <begin position="985"/>
        <end position="1011"/>
    </location>
</feature>
<feature type="transmembrane region" description="Helical" evidence="8">
    <location>
        <begin position="463"/>
        <end position="486"/>
    </location>
</feature>
<accession>A0A3Q9JI48</accession>
<dbReference type="SUPFAM" id="SSF82866">
    <property type="entry name" value="Multidrug efflux transporter AcrB transmembrane domain"/>
    <property type="match status" value="2"/>
</dbReference>
<dbReference type="RefSeq" id="WP_109702634.1">
    <property type="nucleotide sequence ID" value="NZ_CP029822.1"/>
</dbReference>
<evidence type="ECO:0000256" key="3">
    <source>
        <dbReference type="ARBA" id="ARBA00022475"/>
    </source>
</evidence>
<keyword evidence="3" id="KW-1003">Cell membrane</keyword>
<dbReference type="InterPro" id="IPR027463">
    <property type="entry name" value="AcrB_DN_DC_subdom"/>
</dbReference>
<dbReference type="GO" id="GO:0005886">
    <property type="term" value="C:plasma membrane"/>
    <property type="evidence" value="ECO:0007669"/>
    <property type="project" value="UniProtKB-SubCell"/>
</dbReference>
<dbReference type="KEGG" id="emo:DM558_04290"/>
<dbReference type="SUPFAM" id="SSF82714">
    <property type="entry name" value="Multidrug efflux transporter AcrB TolC docking domain, DN and DC subdomains"/>
    <property type="match status" value="2"/>
</dbReference>
<dbReference type="FunFam" id="1.20.1640.10:FF:000001">
    <property type="entry name" value="Efflux pump membrane transporter"/>
    <property type="match status" value="1"/>
</dbReference>
<dbReference type="PANTHER" id="PTHR32063:SF34">
    <property type="entry name" value="MULTIDRUG RESISTANCE PROTEIN MDTC"/>
    <property type="match status" value="1"/>
</dbReference>
<dbReference type="Gene3D" id="1.20.1640.10">
    <property type="entry name" value="Multidrug efflux transporter AcrB transmembrane domain"/>
    <property type="match status" value="2"/>
</dbReference>
<feature type="transmembrane region" description="Helical" evidence="8">
    <location>
        <begin position="907"/>
        <end position="932"/>
    </location>
</feature>
<keyword evidence="5 8" id="KW-0812">Transmembrane</keyword>
<gene>
    <name evidence="9" type="ORF">DM558_04290</name>
</gene>
<feature type="transmembrane region" description="Helical" evidence="8">
    <location>
        <begin position="881"/>
        <end position="901"/>
    </location>
</feature>
<keyword evidence="7 8" id="KW-0472">Membrane</keyword>
<dbReference type="PANTHER" id="PTHR32063">
    <property type="match status" value="1"/>
</dbReference>
<evidence type="ECO:0000256" key="7">
    <source>
        <dbReference type="ARBA" id="ARBA00023136"/>
    </source>
</evidence>
<sequence length="1035" mass="113494">MNISAPFIFRSVTTILCNIAILLLGLLCFRLLPVAPLPDIDLPVITVSASLPGGSPEVMAATVATPLERAFGSISGLQEMNSSSSQGSTRIMLVFDFNKNIDDAAREVQAAINAARALLPSGMPNNPTYRKVNSAQAPIMLITMTSDVLTKGQLYDLASTIAAQKIAQSPGVGDVQVGGSSLPAVRIELEPKMLSHYNISLSEVREAITGSNLRKPKGFVENAQYQWQITANDQLTKADQYKPLVIRYDNGAAIRLQDVARVYDDVENRYNAGFSNNQEAVLLIISKQSGANIIETIKGVKDSIPMLEAVMPSSVSLDIAMDRSIGIQATLTDAEHTLVIAVILVILVVLLFLGQWRAALIPALAVPVSIIGTFAVMYLLGFSLNNLSLMALIVAAGLVVDDAIVVLENIARYIEEGMSPIKAALRGTREVGFTLISMNVSLVAVFLALLFAGGIISKLFKEFAITLSVTIVISLLVSLTLTPMLCSRWLKRQNVADNANAWQRGFNRFFAKVTQGYRVSLGWALKHSRLTLMILFITIGVNVYLYVAISKTFLPQQDTGVLWGFIRGDDATSFQVMQPKIDQVRRYLLTDPAVENVAGFIGGGSVNNAMMIIRLKPKSERTEGAQDIINRLRDNAPKVPGTRIFLMAVQDIQLNNRQDQSSDSEYQLLADDLDLLRKWTIKVADTFRKIPQITNVDADDNQGAQQISLVIDREKAKRLKINMSDVMDVLNNSFSQRQISTIFNSLNQYRVVMEVNPKYAQYPDMLKDLYVITDDGERVPLSTFTKYDYGLEKDKVKHEGQFASSYISFDLATGVNLDEATVAVDKAISELNIPKEIQAKMGGTGSAFQSSMAGQPIMILMALVIVYIVLGILYESYIHPLTILSTLPSAGVGALLALMMLNTPFSLISLLGLFLLIGIVKKNAILMIDLALQFEREKAMDSRTAIQEASILRFRPILMTTVAAILGAVPLMIGGAEGAEMRQPLGITIVGGLILSQLLTLYTTPVVYLYFDRLSHWFKNRRVKKNTRTDSGKTL</sequence>
<feature type="transmembrane region" description="Helical" evidence="8">
    <location>
        <begin position="857"/>
        <end position="874"/>
    </location>
</feature>
<feature type="transmembrane region" description="Helical" evidence="8">
    <location>
        <begin position="952"/>
        <end position="973"/>
    </location>
</feature>
<evidence type="ECO:0000256" key="4">
    <source>
        <dbReference type="ARBA" id="ARBA00022519"/>
    </source>
</evidence>
<dbReference type="Gene3D" id="3.30.70.1430">
    <property type="entry name" value="Multidrug efflux transporter AcrB pore domain"/>
    <property type="match status" value="2"/>
</dbReference>
<dbReference type="EMBL" id="CP029822">
    <property type="protein sequence ID" value="AZS50042.1"/>
    <property type="molecule type" value="Genomic_DNA"/>
</dbReference>
<dbReference type="PRINTS" id="PR00702">
    <property type="entry name" value="ACRIFLAVINRP"/>
</dbReference>
<keyword evidence="10" id="KW-1185">Reference proteome</keyword>
<organism evidence="9 10">
    <name type="scientific">Entomomonas moraniae</name>
    <dbReference type="NCBI Taxonomy" id="2213226"/>
    <lineage>
        <taxon>Bacteria</taxon>
        <taxon>Pseudomonadati</taxon>
        <taxon>Pseudomonadota</taxon>
        <taxon>Gammaproteobacteria</taxon>
        <taxon>Pseudomonadales</taxon>
        <taxon>Pseudomonadaceae</taxon>
        <taxon>Entomomonas</taxon>
    </lineage>
</organism>
<evidence type="ECO:0000256" key="1">
    <source>
        <dbReference type="ARBA" id="ARBA00004429"/>
    </source>
</evidence>
<evidence type="ECO:0000256" key="2">
    <source>
        <dbReference type="ARBA" id="ARBA00022448"/>
    </source>
</evidence>
<dbReference type="InterPro" id="IPR001036">
    <property type="entry name" value="Acrflvin-R"/>
</dbReference>
<feature type="transmembrane region" description="Helical" evidence="8">
    <location>
        <begin position="431"/>
        <end position="457"/>
    </location>
</feature>